<evidence type="ECO:0000313" key="11">
    <source>
        <dbReference type="Proteomes" id="UP000284057"/>
    </source>
</evidence>
<dbReference type="PANTHER" id="PTHR11795:SF442">
    <property type="entry name" value="ABC TRANSPORTER ATP-BINDING PROTEIN"/>
    <property type="match status" value="1"/>
</dbReference>
<accession>A0A418KU58</accession>
<evidence type="ECO:0000256" key="3">
    <source>
        <dbReference type="ARBA" id="ARBA00022475"/>
    </source>
</evidence>
<dbReference type="InterPro" id="IPR001851">
    <property type="entry name" value="ABC_transp_permease"/>
</dbReference>
<feature type="transmembrane region" description="Helical" evidence="9">
    <location>
        <begin position="329"/>
        <end position="347"/>
    </location>
</feature>
<dbReference type="Proteomes" id="UP000284057">
    <property type="component" value="Unassembled WGS sequence"/>
</dbReference>
<keyword evidence="5" id="KW-0029">Amino-acid transport</keyword>
<evidence type="ECO:0000256" key="7">
    <source>
        <dbReference type="ARBA" id="ARBA00023136"/>
    </source>
</evidence>
<keyword evidence="6 9" id="KW-1133">Transmembrane helix</keyword>
<keyword evidence="2" id="KW-0813">Transport</keyword>
<dbReference type="AlphaFoldDB" id="A0A418KU58"/>
<dbReference type="Pfam" id="PF02653">
    <property type="entry name" value="BPD_transp_2"/>
    <property type="match status" value="1"/>
</dbReference>
<proteinExistence type="inferred from homology"/>
<keyword evidence="11" id="KW-1185">Reference proteome</keyword>
<dbReference type="RefSeq" id="WP_119659433.1">
    <property type="nucleotide sequence ID" value="NZ_QUAL01000068.1"/>
</dbReference>
<evidence type="ECO:0000256" key="1">
    <source>
        <dbReference type="ARBA" id="ARBA00004651"/>
    </source>
</evidence>
<feature type="transmembrane region" description="Helical" evidence="9">
    <location>
        <begin position="255"/>
        <end position="280"/>
    </location>
</feature>
<organism evidence="10 11">
    <name type="scientific">Jiangella rhizosphaerae</name>
    <dbReference type="NCBI Taxonomy" id="2293569"/>
    <lineage>
        <taxon>Bacteria</taxon>
        <taxon>Bacillati</taxon>
        <taxon>Actinomycetota</taxon>
        <taxon>Actinomycetes</taxon>
        <taxon>Jiangellales</taxon>
        <taxon>Jiangellaceae</taxon>
        <taxon>Jiangella</taxon>
    </lineage>
</organism>
<name>A0A418KU58_9ACTN</name>
<evidence type="ECO:0000256" key="4">
    <source>
        <dbReference type="ARBA" id="ARBA00022692"/>
    </source>
</evidence>
<dbReference type="GO" id="GO:0005886">
    <property type="term" value="C:plasma membrane"/>
    <property type="evidence" value="ECO:0007669"/>
    <property type="project" value="UniProtKB-SubCell"/>
</dbReference>
<dbReference type="EMBL" id="QUAL01000068">
    <property type="protein sequence ID" value="RIQ29647.1"/>
    <property type="molecule type" value="Genomic_DNA"/>
</dbReference>
<dbReference type="GO" id="GO:0022857">
    <property type="term" value="F:transmembrane transporter activity"/>
    <property type="evidence" value="ECO:0007669"/>
    <property type="project" value="InterPro"/>
</dbReference>
<sequence>MTPALTDAERGFQRSRVTRLRRPPVWVATVVVVAVAAWVLFLADGAPAGAAVDDPGKFLVTVLDGVTFAGLLFVAASGFTLIFGLMRTVNMAHGSLFLLAAYVAIRVQEAMVGRSRNIDPADVGLLDWLVPLLAGAGVAAVLGLAIQQVFLQWNEGQEMRQTLLTLAITVVLADQMLREFGGLAQRVVWPGAVTHFFSIMGERYAVTRLVMLGIAVLVGVLLWLWLNRTSVGMVIRAGVDDRQMVRGLGINIRRVFALTFLVGSFLAGVGGVLGASFAGAAPGTDGSWLLNALVVVIIGGLGSLKGAAAGSLLYGTVVAFSPAYLPSQYSYYAIIMTFGLLALVLAVRPYGLFGRPA</sequence>
<comment type="subcellular location">
    <subcellularLocation>
        <location evidence="1">Cell membrane</location>
        <topology evidence="1">Multi-pass membrane protein</topology>
    </subcellularLocation>
</comment>
<evidence type="ECO:0000313" key="10">
    <source>
        <dbReference type="EMBL" id="RIQ29647.1"/>
    </source>
</evidence>
<evidence type="ECO:0000256" key="9">
    <source>
        <dbReference type="SAM" id="Phobius"/>
    </source>
</evidence>
<dbReference type="GO" id="GO:0006865">
    <property type="term" value="P:amino acid transport"/>
    <property type="evidence" value="ECO:0007669"/>
    <property type="project" value="UniProtKB-KW"/>
</dbReference>
<feature type="transmembrane region" description="Helical" evidence="9">
    <location>
        <begin position="24"/>
        <end position="43"/>
    </location>
</feature>
<feature type="transmembrane region" description="Helical" evidence="9">
    <location>
        <begin position="292"/>
        <end position="317"/>
    </location>
</feature>
<protein>
    <submittedName>
        <fullName evidence="10">Branched-chain amino acid ABC transporter permease</fullName>
    </submittedName>
</protein>
<evidence type="ECO:0000256" key="8">
    <source>
        <dbReference type="ARBA" id="ARBA00037998"/>
    </source>
</evidence>
<evidence type="ECO:0000256" key="2">
    <source>
        <dbReference type="ARBA" id="ARBA00022448"/>
    </source>
</evidence>
<feature type="transmembrane region" description="Helical" evidence="9">
    <location>
        <begin position="128"/>
        <end position="151"/>
    </location>
</feature>
<feature type="transmembrane region" description="Helical" evidence="9">
    <location>
        <begin position="58"/>
        <end position="83"/>
    </location>
</feature>
<keyword evidence="7 9" id="KW-0472">Membrane</keyword>
<evidence type="ECO:0000256" key="6">
    <source>
        <dbReference type="ARBA" id="ARBA00022989"/>
    </source>
</evidence>
<evidence type="ECO:0000256" key="5">
    <source>
        <dbReference type="ARBA" id="ARBA00022970"/>
    </source>
</evidence>
<gene>
    <name evidence="10" type="ORF">DY240_08095</name>
</gene>
<keyword evidence="3" id="KW-1003">Cell membrane</keyword>
<keyword evidence="4 9" id="KW-0812">Transmembrane</keyword>
<comment type="similarity">
    <text evidence="8">Belongs to the binding-protein-dependent transport system permease family. LivHM subfamily.</text>
</comment>
<comment type="caution">
    <text evidence="10">The sequence shown here is derived from an EMBL/GenBank/DDBJ whole genome shotgun (WGS) entry which is preliminary data.</text>
</comment>
<dbReference type="OrthoDB" id="9807115at2"/>
<dbReference type="CDD" id="cd06582">
    <property type="entry name" value="TM_PBP1_LivH_like"/>
    <property type="match status" value="1"/>
</dbReference>
<dbReference type="InterPro" id="IPR052157">
    <property type="entry name" value="BCAA_transport_permease"/>
</dbReference>
<reference evidence="10 11" key="1">
    <citation type="submission" date="2018-09" db="EMBL/GenBank/DDBJ databases">
        <title>Isolation, diversity and antifungal activity of actinobacteria from wheat.</title>
        <authorList>
            <person name="Han C."/>
        </authorList>
    </citation>
    <scope>NUCLEOTIDE SEQUENCE [LARGE SCALE GENOMIC DNA]</scope>
    <source>
        <strain evidence="10 11">NEAU-YY265</strain>
    </source>
</reference>
<dbReference type="PANTHER" id="PTHR11795">
    <property type="entry name" value="BRANCHED-CHAIN AMINO ACID TRANSPORT SYSTEM PERMEASE PROTEIN LIVH"/>
    <property type="match status" value="1"/>
</dbReference>
<feature type="transmembrane region" description="Helical" evidence="9">
    <location>
        <begin position="204"/>
        <end position="226"/>
    </location>
</feature>